<dbReference type="EMBL" id="LKAM01000005">
    <property type="protein sequence ID" value="KUM48709.1"/>
    <property type="molecule type" value="Genomic_DNA"/>
</dbReference>
<gene>
    <name evidence="2" type="ORF">ABT39_MTgene4724</name>
</gene>
<comment type="caution">
    <text evidence="2">The sequence shown here is derived from an EMBL/GenBank/DDBJ whole genome shotgun (WGS) entry which is preliminary data.</text>
</comment>
<name>A0A101M0D9_PICGL</name>
<accession>A0A101M0D9</accession>
<geneLocation type="mitochondrion" evidence="2"/>
<sequence>MRSASGQPFHLPSVHSAFSLTHSCPQQNKQHNKAHCHSLVPSRSPPQSISSTPCLIQQLARVPEHRNIVSMDYNIQHLHPALHSSLWTDSLISSSFSHTYKHLSFLWFHS</sequence>
<organism evidence="2">
    <name type="scientific">Picea glauca</name>
    <name type="common">White spruce</name>
    <name type="synonym">Pinus glauca</name>
    <dbReference type="NCBI Taxonomy" id="3330"/>
    <lineage>
        <taxon>Eukaryota</taxon>
        <taxon>Viridiplantae</taxon>
        <taxon>Streptophyta</taxon>
        <taxon>Embryophyta</taxon>
        <taxon>Tracheophyta</taxon>
        <taxon>Spermatophyta</taxon>
        <taxon>Pinopsida</taxon>
        <taxon>Pinidae</taxon>
        <taxon>Conifers I</taxon>
        <taxon>Pinales</taxon>
        <taxon>Pinaceae</taxon>
        <taxon>Picea</taxon>
    </lineage>
</organism>
<feature type="region of interest" description="Disordered" evidence="1">
    <location>
        <begin position="22"/>
        <end position="50"/>
    </location>
</feature>
<dbReference type="AlphaFoldDB" id="A0A101M0D9"/>
<evidence type="ECO:0000313" key="2">
    <source>
        <dbReference type="EMBL" id="KUM48709.1"/>
    </source>
</evidence>
<evidence type="ECO:0000256" key="1">
    <source>
        <dbReference type="SAM" id="MobiDB-lite"/>
    </source>
</evidence>
<protein>
    <submittedName>
        <fullName evidence="2">Uncharacterized protein</fullName>
    </submittedName>
</protein>
<keyword evidence="2" id="KW-0496">Mitochondrion</keyword>
<proteinExistence type="predicted"/>
<reference evidence="2" key="1">
    <citation type="journal article" date="2015" name="Genome Biol. Evol.">
        <title>Organellar Genomes of White Spruce (Picea glauca): Assembly and Annotation.</title>
        <authorList>
            <person name="Jackman S.D."/>
            <person name="Warren R.L."/>
            <person name="Gibb E.A."/>
            <person name="Vandervalk B.P."/>
            <person name="Mohamadi H."/>
            <person name="Chu J."/>
            <person name="Raymond A."/>
            <person name="Pleasance S."/>
            <person name="Coope R."/>
            <person name="Wildung M.R."/>
            <person name="Ritland C.E."/>
            <person name="Bousquet J."/>
            <person name="Jones S.J."/>
            <person name="Bohlmann J."/>
            <person name="Birol I."/>
        </authorList>
    </citation>
    <scope>NUCLEOTIDE SEQUENCE [LARGE SCALE GENOMIC DNA]</scope>
    <source>
        <tissue evidence="2">Flushing bud</tissue>
    </source>
</reference>